<keyword evidence="1" id="KW-0472">Membrane</keyword>
<dbReference type="Pfam" id="PF00499">
    <property type="entry name" value="Oxidored_q3"/>
    <property type="match status" value="1"/>
</dbReference>
<dbReference type="PANTHER" id="PTHR33269">
    <property type="entry name" value="NADH-UBIQUINONE OXIDOREDUCTASE CHAIN 6"/>
    <property type="match status" value="1"/>
</dbReference>
<dbReference type="PANTHER" id="PTHR33269:SF17">
    <property type="entry name" value="NADH-UBIQUINONE OXIDOREDUCTASE CHAIN 6"/>
    <property type="match status" value="1"/>
</dbReference>
<name>A0A3B0SA88_9ZZZZ</name>
<dbReference type="AlphaFoldDB" id="A0A3B0SA88"/>
<feature type="transmembrane region" description="Helical" evidence="1">
    <location>
        <begin position="150"/>
        <end position="171"/>
    </location>
</feature>
<evidence type="ECO:0000313" key="2">
    <source>
        <dbReference type="EMBL" id="VAW01988.1"/>
    </source>
</evidence>
<feature type="transmembrane region" description="Helical" evidence="1">
    <location>
        <begin position="41"/>
        <end position="59"/>
    </location>
</feature>
<dbReference type="EMBL" id="UOEI01000315">
    <property type="protein sequence ID" value="VAW01988.1"/>
    <property type="molecule type" value="Genomic_DNA"/>
</dbReference>
<keyword evidence="1" id="KW-0812">Transmembrane</keyword>
<dbReference type="InterPro" id="IPR001457">
    <property type="entry name" value="NADH_UbQ/plastoQ_OxRdtase_su6"/>
</dbReference>
<keyword evidence="1" id="KW-1133">Transmembrane helix</keyword>
<feature type="transmembrane region" description="Helical" evidence="1">
    <location>
        <begin position="65"/>
        <end position="85"/>
    </location>
</feature>
<gene>
    <name evidence="2" type="ORF">MNBD_ACTINO01-1821</name>
</gene>
<proteinExistence type="predicted"/>
<protein>
    <recommendedName>
        <fullName evidence="3">NADH-quinone oxidoreductase subunit J</fullName>
    </recommendedName>
</protein>
<evidence type="ECO:0000256" key="1">
    <source>
        <dbReference type="SAM" id="Phobius"/>
    </source>
</evidence>
<organism evidence="2">
    <name type="scientific">hydrothermal vent metagenome</name>
    <dbReference type="NCBI Taxonomy" id="652676"/>
    <lineage>
        <taxon>unclassified sequences</taxon>
        <taxon>metagenomes</taxon>
        <taxon>ecological metagenomes</taxon>
    </lineage>
</organism>
<feature type="transmembrane region" description="Helical" evidence="1">
    <location>
        <begin position="12"/>
        <end position="29"/>
    </location>
</feature>
<dbReference type="Gene3D" id="1.20.120.1200">
    <property type="entry name" value="NADH-ubiquinone/plastoquinone oxidoreductase chain 6, subunit NuoJ"/>
    <property type="match status" value="1"/>
</dbReference>
<accession>A0A3B0SA88</accession>
<dbReference type="InterPro" id="IPR042106">
    <property type="entry name" value="Nuo/plastoQ_OxRdtase_6_NuoJ"/>
</dbReference>
<dbReference type="GO" id="GO:0008137">
    <property type="term" value="F:NADH dehydrogenase (ubiquinone) activity"/>
    <property type="evidence" value="ECO:0007669"/>
    <property type="project" value="InterPro"/>
</dbReference>
<reference evidence="2" key="1">
    <citation type="submission" date="2018-06" db="EMBL/GenBank/DDBJ databases">
        <authorList>
            <person name="Zhirakovskaya E."/>
        </authorList>
    </citation>
    <scope>NUCLEOTIDE SEQUENCE</scope>
</reference>
<feature type="transmembrane region" description="Helical" evidence="1">
    <location>
        <begin position="106"/>
        <end position="130"/>
    </location>
</feature>
<evidence type="ECO:0008006" key="3">
    <source>
        <dbReference type="Google" id="ProtNLM"/>
    </source>
</evidence>
<sequence>MTVSVADWFREAANWAFLAIALPTLFSGWRTVTSNNIVRAVLYLVVALAGTAALFIMLGAEFVGWTVVLVYIGAVVILFLIGIMITRAPLAEEADLSHPRSVRVPAGLLSIVLFAVIAYAVLEAFGNAMIAPFEPSSTAEIANIMFTRWVIPFEVVSFVLLTAMIGGIALARRDDEEGGS</sequence>